<evidence type="ECO:0000313" key="3">
    <source>
        <dbReference type="EMBL" id="ATY83870.1"/>
    </source>
</evidence>
<evidence type="ECO:0000256" key="1">
    <source>
        <dbReference type="ARBA" id="ARBA00023239"/>
    </source>
</evidence>
<evidence type="ECO:0000313" key="4">
    <source>
        <dbReference type="Proteomes" id="UP000231932"/>
    </source>
</evidence>
<feature type="domain" description="Phosphomevalonate dehydratase small subunit-like" evidence="2">
    <location>
        <begin position="34"/>
        <end position="110"/>
    </location>
</feature>
<sequence length="142" mass="14931">MTAPQAAEAFACHKISGGVASGEVLFSQDDICFYLCDPETGKVIEDGHCLYGVSVSGKILVFPSGKGSSVVQTDGLYQLAMRGNAPKAVVVQHPDTVLVATCIILDVPMVDRVEAAFYERVKTGDAVRLDASSGVIQLIGRA</sequence>
<dbReference type="Pfam" id="PF01989">
    <property type="entry name" value="AcnX_swivel_put"/>
    <property type="match status" value="1"/>
</dbReference>
<keyword evidence="4" id="KW-1185">Reference proteome</keyword>
<dbReference type="RefSeq" id="WP_100666707.1">
    <property type="nucleotide sequence ID" value="NZ_CP024955.1"/>
</dbReference>
<proteinExistence type="predicted"/>
<dbReference type="AlphaFoldDB" id="A0A2K8N5M1"/>
<reference evidence="4" key="1">
    <citation type="submission" date="2017-11" db="EMBL/GenBank/DDBJ databases">
        <title>Complete Genome Sequence of Kyrpidia sp. Strain EA-1, a thermophilic, hydrogen-oxidizing Bacterium, isolated from the Azores.</title>
        <authorList>
            <person name="Reiner J.E."/>
            <person name="Lapp C.J."/>
            <person name="Bunk B."/>
            <person name="Gescher J."/>
        </authorList>
    </citation>
    <scope>NUCLEOTIDE SEQUENCE [LARGE SCALE GENOMIC DNA]</scope>
    <source>
        <strain evidence="4">EA-1</strain>
    </source>
</reference>
<gene>
    <name evidence="3" type="ORF">CVV65_01875</name>
</gene>
<dbReference type="Proteomes" id="UP000231932">
    <property type="component" value="Chromosome"/>
</dbReference>
<dbReference type="PIRSF" id="PIRSF004966">
    <property type="entry name" value="UCP004966"/>
    <property type="match status" value="1"/>
</dbReference>
<dbReference type="InterPro" id="IPR012016">
    <property type="entry name" value="PMDh-S-like"/>
</dbReference>
<dbReference type="Gene3D" id="3.50.30.10">
    <property type="entry name" value="Phosphohistidine domain"/>
    <property type="match status" value="1"/>
</dbReference>
<dbReference type="SUPFAM" id="SSF52016">
    <property type="entry name" value="LeuD/IlvD-like"/>
    <property type="match status" value="1"/>
</dbReference>
<dbReference type="InterPro" id="IPR002840">
    <property type="entry name" value="PMDh-S-like_dom"/>
</dbReference>
<dbReference type="OrthoDB" id="9815264at2"/>
<keyword evidence="1" id="KW-0456">Lyase</keyword>
<evidence type="ECO:0000259" key="2">
    <source>
        <dbReference type="Pfam" id="PF01989"/>
    </source>
</evidence>
<organism evidence="3 4">
    <name type="scientific">Kyrpidia spormannii</name>
    <dbReference type="NCBI Taxonomy" id="2055160"/>
    <lineage>
        <taxon>Bacteria</taxon>
        <taxon>Bacillati</taxon>
        <taxon>Bacillota</taxon>
        <taxon>Bacilli</taxon>
        <taxon>Bacillales</taxon>
        <taxon>Alicyclobacillaceae</taxon>
        <taxon>Kyrpidia</taxon>
    </lineage>
</organism>
<protein>
    <recommendedName>
        <fullName evidence="2">Phosphomevalonate dehydratase small subunit-like domain-containing protein</fullName>
    </recommendedName>
</protein>
<dbReference type="GO" id="GO:0016829">
    <property type="term" value="F:lyase activity"/>
    <property type="evidence" value="ECO:0007669"/>
    <property type="project" value="UniProtKB-KW"/>
</dbReference>
<dbReference type="KEGG" id="kyr:CVV65_01875"/>
<dbReference type="EMBL" id="CP024955">
    <property type="protein sequence ID" value="ATY83870.1"/>
    <property type="molecule type" value="Genomic_DNA"/>
</dbReference>
<accession>A0A2K8N5M1</accession>
<name>A0A2K8N5M1_9BACL</name>